<evidence type="ECO:0000313" key="1">
    <source>
        <dbReference type="EMBL" id="CAG5119959.1"/>
    </source>
</evidence>
<comment type="caution">
    <text evidence="1">The sequence shown here is derived from an EMBL/GenBank/DDBJ whole genome shotgun (WGS) entry which is preliminary data.</text>
</comment>
<protein>
    <submittedName>
        <fullName evidence="1">Uncharacterized protein</fullName>
    </submittedName>
</protein>
<evidence type="ECO:0000313" key="2">
    <source>
        <dbReference type="Proteomes" id="UP000678393"/>
    </source>
</evidence>
<dbReference type="EMBL" id="CAJHNH020000802">
    <property type="protein sequence ID" value="CAG5119959.1"/>
    <property type="molecule type" value="Genomic_DNA"/>
</dbReference>
<keyword evidence="2" id="KW-1185">Reference proteome</keyword>
<dbReference type="AlphaFoldDB" id="A0A8S3YSE7"/>
<accession>A0A8S3YSE7</accession>
<name>A0A8S3YSE7_9EUPU</name>
<dbReference type="Proteomes" id="UP000678393">
    <property type="component" value="Unassembled WGS sequence"/>
</dbReference>
<reference evidence="1" key="1">
    <citation type="submission" date="2021-04" db="EMBL/GenBank/DDBJ databases">
        <authorList>
            <consortium name="Molecular Ecology Group"/>
        </authorList>
    </citation>
    <scope>NUCLEOTIDE SEQUENCE</scope>
</reference>
<gene>
    <name evidence="1" type="ORF">CUNI_LOCUS5517</name>
</gene>
<dbReference type="OrthoDB" id="20825at2759"/>
<organism evidence="1 2">
    <name type="scientific">Candidula unifasciata</name>
    <dbReference type="NCBI Taxonomy" id="100452"/>
    <lineage>
        <taxon>Eukaryota</taxon>
        <taxon>Metazoa</taxon>
        <taxon>Spiralia</taxon>
        <taxon>Lophotrochozoa</taxon>
        <taxon>Mollusca</taxon>
        <taxon>Gastropoda</taxon>
        <taxon>Heterobranchia</taxon>
        <taxon>Euthyneura</taxon>
        <taxon>Panpulmonata</taxon>
        <taxon>Eupulmonata</taxon>
        <taxon>Stylommatophora</taxon>
        <taxon>Helicina</taxon>
        <taxon>Helicoidea</taxon>
        <taxon>Geomitridae</taxon>
        <taxon>Candidula</taxon>
    </lineage>
</organism>
<feature type="non-terminal residue" evidence="1">
    <location>
        <position position="1"/>
    </location>
</feature>
<proteinExistence type="predicted"/>
<feature type="non-terminal residue" evidence="1">
    <location>
        <position position="105"/>
    </location>
</feature>
<sequence>PSRSQPSIGVKMAPKLRPTIFGTVAQEKTPTANKRKNRESVVPQMLTLAQMFGSDSGYVGGDNNNHCDADSEKDALIFQNGNLQSGPLEALIQHLVPTSVYCPDV</sequence>